<keyword evidence="7" id="KW-0732">Signal</keyword>
<accession>A0A0N4UKQ4</accession>
<dbReference type="CDD" id="cd23586">
    <property type="entry name" value="TFP_LU_ECD_sma6"/>
    <property type="match status" value="1"/>
</dbReference>
<dbReference type="GO" id="GO:0043235">
    <property type="term" value="C:receptor complex"/>
    <property type="evidence" value="ECO:0007669"/>
    <property type="project" value="TreeGrafter"/>
</dbReference>
<dbReference type="InterPro" id="IPR011009">
    <property type="entry name" value="Kinase-like_dom_sf"/>
</dbReference>
<evidence type="ECO:0000256" key="9">
    <source>
        <dbReference type="ARBA" id="ARBA00022777"/>
    </source>
</evidence>
<evidence type="ECO:0000313" key="17">
    <source>
        <dbReference type="EMBL" id="VDN60376.1"/>
    </source>
</evidence>
<evidence type="ECO:0000256" key="3">
    <source>
        <dbReference type="ARBA" id="ARBA00012401"/>
    </source>
</evidence>
<evidence type="ECO:0000256" key="14">
    <source>
        <dbReference type="PROSITE-ProRule" id="PRU10141"/>
    </source>
</evidence>
<comment type="similarity">
    <text evidence="2">Belongs to the protein kinase superfamily. TKL Ser/Thr protein kinase family. TGFB receptor subfamily.</text>
</comment>
<evidence type="ECO:0000259" key="15">
    <source>
        <dbReference type="PROSITE" id="PS50011"/>
    </source>
</evidence>
<dbReference type="Gene3D" id="2.10.60.10">
    <property type="entry name" value="CD59"/>
    <property type="match status" value="1"/>
</dbReference>
<dbReference type="EC" id="2.7.11.30" evidence="3"/>
<dbReference type="GO" id="GO:0005524">
    <property type="term" value="F:ATP binding"/>
    <property type="evidence" value="ECO:0007669"/>
    <property type="project" value="UniProtKB-UniRule"/>
</dbReference>
<evidence type="ECO:0000259" key="16">
    <source>
        <dbReference type="PROSITE" id="PS51256"/>
    </source>
</evidence>
<evidence type="ECO:0000256" key="5">
    <source>
        <dbReference type="ARBA" id="ARBA00022679"/>
    </source>
</evidence>
<keyword evidence="13" id="KW-0675">Receptor</keyword>
<dbReference type="GO" id="GO:0005886">
    <property type="term" value="C:plasma membrane"/>
    <property type="evidence" value="ECO:0007669"/>
    <property type="project" value="TreeGrafter"/>
</dbReference>
<evidence type="ECO:0000256" key="6">
    <source>
        <dbReference type="ARBA" id="ARBA00022692"/>
    </source>
</evidence>
<keyword evidence="10 14" id="KW-0067">ATP-binding</keyword>
<dbReference type="InterPro" id="IPR045860">
    <property type="entry name" value="Snake_toxin-like_sf"/>
</dbReference>
<feature type="domain" description="GS" evidence="16">
    <location>
        <begin position="126"/>
        <end position="157"/>
    </location>
</feature>
<reference evidence="17 19" key="2">
    <citation type="submission" date="2018-11" db="EMBL/GenBank/DDBJ databases">
        <authorList>
            <consortium name="Pathogen Informatics"/>
        </authorList>
    </citation>
    <scope>NUCLEOTIDE SEQUENCE [LARGE SCALE GENOMIC DNA]</scope>
</reference>
<keyword evidence="8 14" id="KW-0547">Nucleotide-binding</keyword>
<keyword evidence="6" id="KW-0812">Transmembrane</keyword>
<evidence type="ECO:0000256" key="13">
    <source>
        <dbReference type="ARBA" id="ARBA00023170"/>
    </source>
</evidence>
<dbReference type="SMART" id="SM00467">
    <property type="entry name" value="GS"/>
    <property type="match status" value="1"/>
</dbReference>
<dbReference type="GO" id="GO:0004675">
    <property type="term" value="F:transmembrane receptor protein serine/threonine kinase activity"/>
    <property type="evidence" value="ECO:0007669"/>
    <property type="project" value="UniProtKB-EC"/>
</dbReference>
<evidence type="ECO:0000256" key="12">
    <source>
        <dbReference type="ARBA" id="ARBA00023136"/>
    </source>
</evidence>
<dbReference type="InterPro" id="IPR017441">
    <property type="entry name" value="Protein_kinase_ATP_BS"/>
</dbReference>
<gene>
    <name evidence="17" type="ORF">DME_LOCUS10349</name>
</gene>
<dbReference type="PROSITE" id="PS00107">
    <property type="entry name" value="PROTEIN_KINASE_ATP"/>
    <property type="match status" value="1"/>
</dbReference>
<evidence type="ECO:0000256" key="11">
    <source>
        <dbReference type="ARBA" id="ARBA00022989"/>
    </source>
</evidence>
<feature type="binding site" evidence="14">
    <location>
        <position position="186"/>
    </location>
    <ligand>
        <name>ATP</name>
        <dbReference type="ChEBI" id="CHEBI:30616"/>
    </ligand>
</feature>
<keyword evidence="12" id="KW-0472">Membrane</keyword>
<comment type="subcellular location">
    <subcellularLocation>
        <location evidence="1">Membrane</location>
        <topology evidence="1">Single-pass type I membrane protein</topology>
    </subcellularLocation>
</comment>
<evidence type="ECO:0000256" key="8">
    <source>
        <dbReference type="ARBA" id="ARBA00022741"/>
    </source>
</evidence>
<dbReference type="EMBL" id="UYYG01001212">
    <property type="protein sequence ID" value="VDN60376.1"/>
    <property type="molecule type" value="Genomic_DNA"/>
</dbReference>
<dbReference type="Pfam" id="PF00069">
    <property type="entry name" value="Pkinase"/>
    <property type="match status" value="1"/>
</dbReference>
<dbReference type="InterPro" id="IPR000719">
    <property type="entry name" value="Prot_kinase_dom"/>
</dbReference>
<dbReference type="WBParaSite" id="DME_0000833201-mRNA-1">
    <property type="protein sequence ID" value="DME_0000833201-mRNA-1"/>
    <property type="gene ID" value="DME_0000833201"/>
</dbReference>
<dbReference type="SMART" id="SM00220">
    <property type="entry name" value="S_TKc"/>
    <property type="match status" value="1"/>
</dbReference>
<evidence type="ECO:0000256" key="10">
    <source>
        <dbReference type="ARBA" id="ARBA00022840"/>
    </source>
</evidence>
<dbReference type="SUPFAM" id="SSF56112">
    <property type="entry name" value="Protein kinase-like (PK-like)"/>
    <property type="match status" value="1"/>
</dbReference>
<evidence type="ECO:0000313" key="19">
    <source>
        <dbReference type="Proteomes" id="UP000274756"/>
    </source>
</evidence>
<proteinExistence type="inferred from homology"/>
<dbReference type="OrthoDB" id="69842at2759"/>
<name>A0A0N4UKQ4_DRAME</name>
<reference evidence="20" key="1">
    <citation type="submission" date="2017-02" db="UniProtKB">
        <authorList>
            <consortium name="WormBaseParasite"/>
        </authorList>
    </citation>
    <scope>IDENTIFICATION</scope>
</reference>
<dbReference type="GO" id="GO:0071363">
    <property type="term" value="P:cellular response to growth factor stimulus"/>
    <property type="evidence" value="ECO:0007669"/>
    <property type="project" value="TreeGrafter"/>
</dbReference>
<sequence>MPPKYEDDRSLCFCNYDSEYCGAFSNWTCIKHIEAACFHFTEEVFNDTSRKMETLHLYGCAPLTRGSGGSYFTCKAHLTAHARPKSIACCYEGAYCNANLTVPPYKNVSPEAKKLKPLKRPSFDILDIGDKSPMLPDISSGSGSGFASLNQRTVAQNLHFLCVIGKGRYGEVKKALYRGDRFVAVKTFYTTEEDSWKNEKEIYQTQMLNHENILQFVAADIGSEDSITRMLLITDYHEFGSLFEYLQRGQTLSVSEALHLAHSAACGIEHLHSSLRGTGTPQKPAIAHRDIKSKNIIVKRPGVCCIADFGLALSDDMVKSKALINIQVGTKRYMAPEVLDKTLNSRNFHHFKMADIYSFALVIWEILRRIQEDTSAARISGSDSGIGCSGSGSSGASAKNLSSIHSVDSWNASVKSGLYRPRTYFPIQTSISSDDTLSVKARPAVQPFDGIVDSDPSVEQMRCVVCVQGQRPFIEESWTRDPCLNCICVLMGECWSAKTESRHTALRMMRTIKETIKKHEQIGAFQDLKTVTFETSLSK</sequence>
<feature type="domain" description="Protein kinase" evidence="15">
    <location>
        <begin position="158"/>
        <end position="522"/>
    </location>
</feature>
<evidence type="ECO:0000256" key="7">
    <source>
        <dbReference type="ARBA" id="ARBA00022729"/>
    </source>
</evidence>
<keyword evidence="19" id="KW-1185">Reference proteome</keyword>
<dbReference type="PANTHER" id="PTHR23255:SF71">
    <property type="entry name" value="RECEPTOR PROTEIN SERINE_THREONINE KINASE"/>
    <property type="match status" value="1"/>
</dbReference>
<dbReference type="PROSITE" id="PS51256">
    <property type="entry name" value="GS"/>
    <property type="match status" value="1"/>
</dbReference>
<evidence type="ECO:0000313" key="18">
    <source>
        <dbReference type="Proteomes" id="UP000038040"/>
    </source>
</evidence>
<keyword evidence="11" id="KW-1133">Transmembrane helix</keyword>
<evidence type="ECO:0000256" key="2">
    <source>
        <dbReference type="ARBA" id="ARBA00009605"/>
    </source>
</evidence>
<evidence type="ECO:0000256" key="4">
    <source>
        <dbReference type="ARBA" id="ARBA00022527"/>
    </source>
</evidence>
<dbReference type="Proteomes" id="UP000038040">
    <property type="component" value="Unplaced"/>
</dbReference>
<dbReference type="PANTHER" id="PTHR23255">
    <property type="entry name" value="TRANSFORMING GROWTH FACTOR-BETA RECEPTOR TYPE I AND II"/>
    <property type="match status" value="1"/>
</dbReference>
<evidence type="ECO:0000313" key="20">
    <source>
        <dbReference type="WBParaSite" id="DME_0000833201-mRNA-1"/>
    </source>
</evidence>
<dbReference type="Gene3D" id="3.30.200.20">
    <property type="entry name" value="Phosphorylase Kinase, domain 1"/>
    <property type="match status" value="1"/>
</dbReference>
<dbReference type="AlphaFoldDB" id="A0A0N4UKQ4"/>
<dbReference type="PROSITE" id="PS50011">
    <property type="entry name" value="PROTEIN_KINASE_DOM"/>
    <property type="match status" value="1"/>
</dbReference>
<keyword evidence="9" id="KW-0418">Kinase</keyword>
<dbReference type="STRING" id="318479.A0A0N4UKQ4"/>
<dbReference type="InterPro" id="IPR000333">
    <property type="entry name" value="TGFB_receptor"/>
</dbReference>
<protein>
    <recommendedName>
        <fullName evidence="3">receptor protein serine/threonine kinase</fullName>
        <ecNumber evidence="3">2.7.11.30</ecNumber>
    </recommendedName>
</protein>
<keyword evidence="5" id="KW-0808">Transferase</keyword>
<organism evidence="18 20">
    <name type="scientific">Dracunculus medinensis</name>
    <name type="common">Guinea worm</name>
    <dbReference type="NCBI Taxonomy" id="318479"/>
    <lineage>
        <taxon>Eukaryota</taxon>
        <taxon>Metazoa</taxon>
        <taxon>Ecdysozoa</taxon>
        <taxon>Nematoda</taxon>
        <taxon>Chromadorea</taxon>
        <taxon>Rhabditida</taxon>
        <taxon>Spirurina</taxon>
        <taxon>Dracunculoidea</taxon>
        <taxon>Dracunculidae</taxon>
        <taxon>Dracunculus</taxon>
    </lineage>
</organism>
<evidence type="ECO:0000256" key="1">
    <source>
        <dbReference type="ARBA" id="ARBA00004479"/>
    </source>
</evidence>
<dbReference type="PROSITE" id="PS00108">
    <property type="entry name" value="PROTEIN_KINASE_ST"/>
    <property type="match status" value="1"/>
</dbReference>
<dbReference type="InterPro" id="IPR008271">
    <property type="entry name" value="Ser/Thr_kinase_AS"/>
</dbReference>
<keyword evidence="4" id="KW-0723">Serine/threonine-protein kinase</keyword>
<dbReference type="InterPro" id="IPR003605">
    <property type="entry name" value="GS_dom"/>
</dbReference>
<dbReference type="Gene3D" id="1.10.510.10">
    <property type="entry name" value="Transferase(Phosphotransferase) domain 1"/>
    <property type="match status" value="1"/>
</dbReference>
<dbReference type="Proteomes" id="UP000274756">
    <property type="component" value="Unassembled WGS sequence"/>
</dbReference>